<dbReference type="InterPro" id="IPR012337">
    <property type="entry name" value="RNaseH-like_sf"/>
</dbReference>
<accession>A0AAJ6AIW6</accession>
<keyword evidence="4" id="KW-1185">Reference proteome</keyword>
<dbReference type="RefSeq" id="WP_279675363.1">
    <property type="nucleotide sequence ID" value="NZ_CP122566.1"/>
</dbReference>
<dbReference type="AlphaFoldDB" id="A0AAJ6AIW6"/>
<feature type="region of interest" description="Disordered" evidence="1">
    <location>
        <begin position="275"/>
        <end position="297"/>
    </location>
</feature>
<dbReference type="GO" id="GO:0015074">
    <property type="term" value="P:DNA integration"/>
    <property type="evidence" value="ECO:0007669"/>
    <property type="project" value="InterPro"/>
</dbReference>
<reference evidence="3 4" key="1">
    <citation type="submission" date="2023-03" db="EMBL/GenBank/DDBJ databases">
        <title>Complete genome sequences of several Auritidibacter ignavus strains isolated from ear infections.</title>
        <authorList>
            <person name="Baehr T."/>
            <person name="Baumhoegger A.M."/>
        </authorList>
    </citation>
    <scope>NUCLEOTIDE SEQUENCE [LARGE SCALE GENOMIC DNA]</scope>
    <source>
        <strain evidence="3 4">BABAE-6</strain>
    </source>
</reference>
<dbReference type="Gene3D" id="3.30.420.10">
    <property type="entry name" value="Ribonuclease H-like superfamily/Ribonuclease H"/>
    <property type="match status" value="1"/>
</dbReference>
<dbReference type="GO" id="GO:0003676">
    <property type="term" value="F:nucleic acid binding"/>
    <property type="evidence" value="ECO:0007669"/>
    <property type="project" value="InterPro"/>
</dbReference>
<evidence type="ECO:0000259" key="2">
    <source>
        <dbReference type="PROSITE" id="PS50994"/>
    </source>
</evidence>
<evidence type="ECO:0000256" key="1">
    <source>
        <dbReference type="SAM" id="MobiDB-lite"/>
    </source>
</evidence>
<organism evidence="3 4">
    <name type="scientific">Auritidibacter ignavus</name>
    <dbReference type="NCBI Taxonomy" id="678932"/>
    <lineage>
        <taxon>Bacteria</taxon>
        <taxon>Bacillati</taxon>
        <taxon>Actinomycetota</taxon>
        <taxon>Actinomycetes</taxon>
        <taxon>Micrococcales</taxon>
        <taxon>Micrococcaceae</taxon>
        <taxon>Auritidibacter</taxon>
    </lineage>
</organism>
<dbReference type="InterPro" id="IPR001584">
    <property type="entry name" value="Integrase_cat-core"/>
</dbReference>
<sequence length="297" mass="33494">MSPATIDRYLKPVRDKDPLPGKSATKPGSLLRNSITVPKAGDEVDDEPGFFEIDTLAHCGPTLNGEFARCVNDTDMHTGWVYTHPMKNNASTHVVDACTQFVNSVPYLVTGLDFDNGSEFINHNLIDWAADRKIFFTRARPDTKNDQATIESKNNHLVRRYGFSYRYDTATELELLQRLWPLVNDRLNFFTPRKKPTGYSTDRVGRRKRVYDSAKTPYRRLLDSGILNAQQKQELQKYRAGLDPVGLAAEIDQIQQRLIKLAAGKTARLERQIEKSQALPDPAGIKVHHTRAGSDPG</sequence>
<dbReference type="InterPro" id="IPR036397">
    <property type="entry name" value="RNaseH_sf"/>
</dbReference>
<gene>
    <name evidence="3" type="ORF">QDX21_05855</name>
</gene>
<name>A0AAJ6AIW6_9MICC</name>
<feature type="region of interest" description="Disordered" evidence="1">
    <location>
        <begin position="1"/>
        <end position="30"/>
    </location>
</feature>
<dbReference type="PROSITE" id="PS50994">
    <property type="entry name" value="INTEGRASE"/>
    <property type="match status" value="1"/>
</dbReference>
<proteinExistence type="predicted"/>
<dbReference type="Proteomes" id="UP001224674">
    <property type="component" value="Chromosome"/>
</dbReference>
<dbReference type="EMBL" id="CP122566">
    <property type="protein sequence ID" value="WGH94311.1"/>
    <property type="molecule type" value="Genomic_DNA"/>
</dbReference>
<evidence type="ECO:0000313" key="3">
    <source>
        <dbReference type="EMBL" id="WGH94311.1"/>
    </source>
</evidence>
<dbReference type="SUPFAM" id="SSF53098">
    <property type="entry name" value="Ribonuclease H-like"/>
    <property type="match status" value="1"/>
</dbReference>
<protein>
    <submittedName>
        <fullName evidence="3">Transposase family protein</fullName>
    </submittedName>
</protein>
<feature type="domain" description="Integrase catalytic" evidence="2">
    <location>
        <begin position="44"/>
        <end position="209"/>
    </location>
</feature>
<dbReference type="Pfam" id="PF00665">
    <property type="entry name" value="rve"/>
    <property type="match status" value="1"/>
</dbReference>
<feature type="compositionally biased region" description="Basic and acidic residues" evidence="1">
    <location>
        <begin position="8"/>
        <end position="19"/>
    </location>
</feature>
<evidence type="ECO:0000313" key="4">
    <source>
        <dbReference type="Proteomes" id="UP001224674"/>
    </source>
</evidence>